<proteinExistence type="predicted"/>
<evidence type="ECO:0000313" key="2">
    <source>
        <dbReference type="Proteomes" id="UP001283361"/>
    </source>
</evidence>
<accession>A0AAE0Y6C8</accession>
<dbReference type="Proteomes" id="UP001283361">
    <property type="component" value="Unassembled WGS sequence"/>
</dbReference>
<keyword evidence="2" id="KW-1185">Reference proteome</keyword>
<protein>
    <submittedName>
        <fullName evidence="1">Uncharacterized protein</fullName>
    </submittedName>
</protein>
<dbReference type="AlphaFoldDB" id="A0AAE0Y6C8"/>
<gene>
    <name evidence="1" type="ORF">RRG08_029131</name>
</gene>
<sequence length="260" mass="30698">MLLSQSIALKKQDLQQRCKKRAREESEEKASNIIINVLKKDPLDIMPNEFESIRQSLYQERRKQYPKCPTSIEDTRTALESGTFNAPAEMVFAFRNDVIMDSDVHFWLRILFGLPFLRPDQVPGFFMIDIASVSPLDSRTELFEQYLLKHYIEGKDFPPSLWASDEIDRPRTTNCCESFHKYFQDIMNGHNPNIFKFLHKLDSLQVLTQMKLNAIEQGKPAKKRQKKLKKESHWDKVSKQYKEGKITMFEYVKQMSYKLF</sequence>
<organism evidence="1 2">
    <name type="scientific">Elysia crispata</name>
    <name type="common">lettuce slug</name>
    <dbReference type="NCBI Taxonomy" id="231223"/>
    <lineage>
        <taxon>Eukaryota</taxon>
        <taxon>Metazoa</taxon>
        <taxon>Spiralia</taxon>
        <taxon>Lophotrochozoa</taxon>
        <taxon>Mollusca</taxon>
        <taxon>Gastropoda</taxon>
        <taxon>Heterobranchia</taxon>
        <taxon>Euthyneura</taxon>
        <taxon>Panpulmonata</taxon>
        <taxon>Sacoglossa</taxon>
        <taxon>Placobranchoidea</taxon>
        <taxon>Plakobranchidae</taxon>
        <taxon>Elysia</taxon>
    </lineage>
</organism>
<reference evidence="1" key="1">
    <citation type="journal article" date="2023" name="G3 (Bethesda)">
        <title>A reference genome for the long-term kleptoplast-retaining sea slug Elysia crispata morphotype clarki.</title>
        <authorList>
            <person name="Eastman K.E."/>
            <person name="Pendleton A.L."/>
            <person name="Shaikh M.A."/>
            <person name="Suttiyut T."/>
            <person name="Ogas R."/>
            <person name="Tomko P."/>
            <person name="Gavelis G."/>
            <person name="Widhalm J.R."/>
            <person name="Wisecaver J.H."/>
        </authorList>
    </citation>
    <scope>NUCLEOTIDE SEQUENCE</scope>
    <source>
        <strain evidence="1">ECLA1</strain>
    </source>
</reference>
<evidence type="ECO:0000313" key="1">
    <source>
        <dbReference type="EMBL" id="KAK3734456.1"/>
    </source>
</evidence>
<comment type="caution">
    <text evidence="1">The sequence shown here is derived from an EMBL/GenBank/DDBJ whole genome shotgun (WGS) entry which is preliminary data.</text>
</comment>
<name>A0AAE0Y6C8_9GAST</name>
<dbReference type="EMBL" id="JAWDGP010006848">
    <property type="protein sequence ID" value="KAK3734456.1"/>
    <property type="molecule type" value="Genomic_DNA"/>
</dbReference>